<evidence type="ECO:0000313" key="8">
    <source>
        <dbReference type="EMBL" id="KKF03815.1"/>
    </source>
</evidence>
<dbReference type="PATRIC" id="fig|1807.13.peg.971"/>
<keyword evidence="3 7" id="KW-0479">Metal-binding</keyword>
<dbReference type="RefSeq" id="WP_046361169.1">
    <property type="nucleotide sequence ID" value="NZ_LAUZ02000007.1"/>
</dbReference>
<evidence type="ECO:0000256" key="6">
    <source>
        <dbReference type="ARBA" id="ARBA00023033"/>
    </source>
</evidence>
<evidence type="ECO:0000256" key="7">
    <source>
        <dbReference type="RuleBase" id="RU000461"/>
    </source>
</evidence>
<gene>
    <name evidence="8" type="ORF">WN67_00815</name>
</gene>
<name>A0A0M2K4G7_9MYCO</name>
<dbReference type="EMBL" id="LAUZ02000007">
    <property type="protein sequence ID" value="KKF03815.1"/>
    <property type="molecule type" value="Genomic_DNA"/>
</dbReference>
<evidence type="ECO:0000256" key="5">
    <source>
        <dbReference type="ARBA" id="ARBA00023004"/>
    </source>
</evidence>
<dbReference type="InterPro" id="IPR001128">
    <property type="entry name" value="Cyt_P450"/>
</dbReference>
<dbReference type="InterPro" id="IPR017972">
    <property type="entry name" value="Cyt_P450_CS"/>
</dbReference>
<dbReference type="GO" id="GO:0016705">
    <property type="term" value="F:oxidoreductase activity, acting on paired donors, with incorporation or reduction of molecular oxygen"/>
    <property type="evidence" value="ECO:0007669"/>
    <property type="project" value="InterPro"/>
</dbReference>
<dbReference type="OrthoDB" id="4371969at2"/>
<dbReference type="PANTHER" id="PTHR46696">
    <property type="entry name" value="P450, PUTATIVE (EUROFUNG)-RELATED"/>
    <property type="match status" value="1"/>
</dbReference>
<keyword evidence="2 7" id="KW-0349">Heme</keyword>
<evidence type="ECO:0000256" key="4">
    <source>
        <dbReference type="ARBA" id="ARBA00023002"/>
    </source>
</evidence>
<protein>
    <submittedName>
        <fullName evidence="8">Cytochrome P450</fullName>
    </submittedName>
</protein>
<dbReference type="PRINTS" id="PR00359">
    <property type="entry name" value="BP450"/>
</dbReference>
<organism evidence="8 9">
    <name type="scientific">Mycolicibacterium obuense</name>
    <dbReference type="NCBI Taxonomy" id="1807"/>
    <lineage>
        <taxon>Bacteria</taxon>
        <taxon>Bacillati</taxon>
        <taxon>Actinomycetota</taxon>
        <taxon>Actinomycetes</taxon>
        <taxon>Mycobacteriales</taxon>
        <taxon>Mycobacteriaceae</taxon>
        <taxon>Mycolicibacterium</taxon>
    </lineage>
</organism>
<evidence type="ECO:0000256" key="1">
    <source>
        <dbReference type="ARBA" id="ARBA00010617"/>
    </source>
</evidence>
<evidence type="ECO:0000256" key="2">
    <source>
        <dbReference type="ARBA" id="ARBA00022617"/>
    </source>
</evidence>
<dbReference type="PANTHER" id="PTHR46696:SF1">
    <property type="entry name" value="CYTOCHROME P450 YJIB-RELATED"/>
    <property type="match status" value="1"/>
</dbReference>
<evidence type="ECO:0000256" key="3">
    <source>
        <dbReference type="ARBA" id="ARBA00022723"/>
    </source>
</evidence>
<dbReference type="InterPro" id="IPR036396">
    <property type="entry name" value="Cyt_P450_sf"/>
</dbReference>
<proteinExistence type="inferred from homology"/>
<keyword evidence="4 7" id="KW-0560">Oxidoreductase</keyword>
<keyword evidence="5 7" id="KW-0408">Iron</keyword>
<dbReference type="GO" id="GO:0005506">
    <property type="term" value="F:iron ion binding"/>
    <property type="evidence" value="ECO:0007669"/>
    <property type="project" value="InterPro"/>
</dbReference>
<dbReference type="InterPro" id="IPR002397">
    <property type="entry name" value="Cyt_P450_B"/>
</dbReference>
<keyword evidence="9" id="KW-1185">Reference proteome</keyword>
<dbReference type="Gene3D" id="1.10.630.10">
    <property type="entry name" value="Cytochrome P450"/>
    <property type="match status" value="1"/>
</dbReference>
<dbReference type="GO" id="GO:0020037">
    <property type="term" value="F:heme binding"/>
    <property type="evidence" value="ECO:0007669"/>
    <property type="project" value="InterPro"/>
</dbReference>
<evidence type="ECO:0000313" key="9">
    <source>
        <dbReference type="Proteomes" id="UP000034150"/>
    </source>
</evidence>
<accession>A0A0M2K4G7</accession>
<dbReference type="GO" id="GO:0004497">
    <property type="term" value="F:monooxygenase activity"/>
    <property type="evidence" value="ECO:0007669"/>
    <property type="project" value="UniProtKB-KW"/>
</dbReference>
<comment type="similarity">
    <text evidence="1 7">Belongs to the cytochrome P450 family.</text>
</comment>
<dbReference type="AlphaFoldDB" id="A0A0M2K4G7"/>
<dbReference type="Pfam" id="PF00067">
    <property type="entry name" value="p450"/>
    <property type="match status" value="1"/>
</dbReference>
<dbReference type="PRINTS" id="PR00385">
    <property type="entry name" value="P450"/>
</dbReference>
<comment type="caution">
    <text evidence="8">The sequence shown here is derived from an EMBL/GenBank/DDBJ whole genome shotgun (WGS) entry which is preliminary data.</text>
</comment>
<dbReference type="SUPFAM" id="SSF48264">
    <property type="entry name" value="Cytochrome P450"/>
    <property type="match status" value="1"/>
</dbReference>
<keyword evidence="6 7" id="KW-0503">Monooxygenase</keyword>
<dbReference type="PROSITE" id="PS00086">
    <property type="entry name" value="CYTOCHROME_P450"/>
    <property type="match status" value="1"/>
</dbReference>
<sequence length="392" mass="42204">MTSREAATGRLPWDAADPFPFYEQRRLEGSVVWDDDIGAWLILGYYAARQILGGPGWTSNPLANPNAPRAVRAMDPDIVRRNILTVDGTNHHRLRGAVRDVFTRTFITGLTAGVEAIATETIDHIPAGVEFDFMTDIALPLPIAVAAAWLGLDVDSARLLREESPAISRMLGDFVDPDTVESGTAAFATLLTEFLPLAADRRNRCGDDLLSFIGADPDLELDDVVTMALIIAVAGHETTANLLGASVIRLLTPGPDGVRPIDAIHTIDSRLFAELLRLDGPIQAVGRTATRDHIVDGVTIHATEPVLVVLAAANRDPAVFTQPDQLQPDRAGPAPLAFGYGSHYCLGAALARLEIIVALQKILARRLTFCGNPIWRNTPAIRGPLTTPAVFS</sequence>
<reference evidence="8 9" key="1">
    <citation type="journal article" date="2015" name="Genome Announc.">
        <title>Draft Genome Sequence of Mycobacterium obuense Strain UC1, Isolated from Patient Sputum.</title>
        <authorList>
            <person name="Greninger A.L."/>
            <person name="Cunningham G."/>
            <person name="Hsu E.D."/>
            <person name="Yu J.M."/>
            <person name="Chiu C.Y."/>
            <person name="Miller S."/>
        </authorList>
    </citation>
    <scope>NUCLEOTIDE SEQUENCE [LARGE SCALE GENOMIC DNA]</scope>
    <source>
        <strain evidence="8 9">UC1</strain>
    </source>
</reference>
<dbReference type="Proteomes" id="UP000034150">
    <property type="component" value="Unassembled WGS sequence"/>
</dbReference>